<dbReference type="AlphaFoldDB" id="A0A1J5QRW6"/>
<reference evidence="5" key="1">
    <citation type="submission" date="2016-10" db="EMBL/GenBank/DDBJ databases">
        <title>Sequence of Gallionella enrichment culture.</title>
        <authorList>
            <person name="Poehlein A."/>
            <person name="Muehling M."/>
            <person name="Daniel R."/>
        </authorList>
    </citation>
    <scope>NUCLEOTIDE SEQUENCE</scope>
</reference>
<protein>
    <submittedName>
        <fullName evidence="5">Endoribonuclease VapD</fullName>
        <ecNumber evidence="5">3.1.-.-</ecNumber>
    </submittedName>
</protein>
<evidence type="ECO:0000256" key="3">
    <source>
        <dbReference type="ARBA" id="ARBA00022801"/>
    </source>
</evidence>
<dbReference type="InterPro" id="IPR019199">
    <property type="entry name" value="Virulence_VapD/CRISPR_Cas2"/>
</dbReference>
<dbReference type="GO" id="GO:0016787">
    <property type="term" value="F:hydrolase activity"/>
    <property type="evidence" value="ECO:0007669"/>
    <property type="project" value="UniProtKB-KW"/>
</dbReference>
<organism evidence="5">
    <name type="scientific">mine drainage metagenome</name>
    <dbReference type="NCBI Taxonomy" id="410659"/>
    <lineage>
        <taxon>unclassified sequences</taxon>
        <taxon>metagenomes</taxon>
        <taxon>ecological metagenomes</taxon>
    </lineage>
</organism>
<keyword evidence="4" id="KW-0843">Virulence</keyword>
<proteinExistence type="predicted"/>
<evidence type="ECO:0000256" key="4">
    <source>
        <dbReference type="ARBA" id="ARBA00023026"/>
    </source>
</evidence>
<evidence type="ECO:0000313" key="5">
    <source>
        <dbReference type="EMBL" id="OIQ82631.1"/>
    </source>
</evidence>
<dbReference type="GO" id="GO:0003723">
    <property type="term" value="F:RNA binding"/>
    <property type="evidence" value="ECO:0007669"/>
    <property type="project" value="InterPro"/>
</dbReference>
<gene>
    <name evidence="5" type="primary">vapD</name>
    <name evidence="5" type="ORF">GALL_355750</name>
</gene>
<keyword evidence="2" id="KW-0540">Nuclease</keyword>
<dbReference type="GO" id="GO:0004518">
    <property type="term" value="F:nuclease activity"/>
    <property type="evidence" value="ECO:0007669"/>
    <property type="project" value="UniProtKB-KW"/>
</dbReference>
<comment type="caution">
    <text evidence="5">The sequence shown here is derived from an EMBL/GenBank/DDBJ whole genome shotgun (WGS) entry which is preliminary data.</text>
</comment>
<dbReference type="EC" id="3.1.-.-" evidence="5"/>
<dbReference type="Gene3D" id="3.30.70.240">
    <property type="match status" value="1"/>
</dbReference>
<evidence type="ECO:0000256" key="2">
    <source>
        <dbReference type="ARBA" id="ARBA00022722"/>
    </source>
</evidence>
<dbReference type="EMBL" id="MLJW01000783">
    <property type="protein sequence ID" value="OIQ82631.1"/>
    <property type="molecule type" value="Genomic_DNA"/>
</dbReference>
<evidence type="ECO:0000256" key="1">
    <source>
        <dbReference type="ARBA" id="ARBA00011738"/>
    </source>
</evidence>
<dbReference type="InterPro" id="IPR016368">
    <property type="entry name" value="VapD"/>
</dbReference>
<sequence length="118" mass="13427">MYAITFDLDTTVLQTTYHNTSYNNAYTDIRKVLVDEYGFDWQQGSVYFGGKTVDAVSCVLAVQDLATRYDWFTPSVRDIRMLRIEENNDLMPAVERGGNASKKAQSLDSNQFRLVSHG</sequence>
<name>A0A1J5QRW6_9ZZZZ</name>
<accession>A0A1J5QRW6</accession>
<comment type="subunit">
    <text evidence="1">Homodimer.</text>
</comment>
<dbReference type="Pfam" id="PF09827">
    <property type="entry name" value="CRISPR_Cas2"/>
    <property type="match status" value="1"/>
</dbReference>
<dbReference type="PIRSF" id="PIRSF002882">
    <property type="entry name" value="VapD"/>
    <property type="match status" value="1"/>
</dbReference>
<keyword evidence="3 5" id="KW-0378">Hydrolase</keyword>